<name>A0A0D2H467_9EURO</name>
<evidence type="ECO:0000313" key="3">
    <source>
        <dbReference type="Proteomes" id="UP000053617"/>
    </source>
</evidence>
<feature type="region of interest" description="Disordered" evidence="1">
    <location>
        <begin position="333"/>
        <end position="354"/>
    </location>
</feature>
<keyword evidence="3" id="KW-1185">Reference proteome</keyword>
<gene>
    <name evidence="2" type="ORF">Z518_06080</name>
</gene>
<feature type="compositionally biased region" description="Polar residues" evidence="1">
    <location>
        <begin position="273"/>
        <end position="286"/>
    </location>
</feature>
<protein>
    <submittedName>
        <fullName evidence="2">Rhinocladiella mackenziei CBS 650.93 unplaced genomic scaffold supercont1.4, whole genome shotgun sequence</fullName>
    </submittedName>
</protein>
<dbReference type="VEuPathDB" id="FungiDB:Z518_06080"/>
<dbReference type="HOGENOM" id="CLU_540819_0_0_1"/>
<dbReference type="STRING" id="1442369.A0A0D2H467"/>
<evidence type="ECO:0000256" key="1">
    <source>
        <dbReference type="SAM" id="MobiDB-lite"/>
    </source>
</evidence>
<sequence>MKLRVASEDSLEPTCTFTFFDCLSSKSNEDLDTERRPAGTEREMRIMYQQPHLVPPMKLTVYDGLPSTPIPAPPSQLSQWVSHGKASLRSSLSIRRRPSSKPVISGPQPPLPFRREAQEFRPLELSIYMPNNRLSDLPEFDRLSFTDLGEIKLPPRALVRTKSDEFILHKVSMSPPPVKPASMIEQRRLSHFRPDTSSIVISASRPPSEYDALHSHPVSWASLPGLPPPAHLPVRSEPSVAILTPMQEEFSPPATSVTVDGVVLNFPKVVDRSSMSPTAPERTSSEVPAPAPVVPATTTRNFSKPSDMKSPAGYFHPNYQTQKRISQWLARRSHSSSISTTKSTSTSSSFAEHRRKRAQFYQLSATPPKPLSLWPRQHQRTMTESTVASTVDTDILSFETQSQADTSVTTATDLQSRSGTIRSVTKGGLRPIMSGVPDMPPSYAEFIKDTDDVLIKEIGGPLRSPGVGVAF</sequence>
<dbReference type="EMBL" id="KN847478">
    <property type="protein sequence ID" value="KIX05208.1"/>
    <property type="molecule type" value="Genomic_DNA"/>
</dbReference>
<evidence type="ECO:0000313" key="2">
    <source>
        <dbReference type="EMBL" id="KIX05208.1"/>
    </source>
</evidence>
<proteinExistence type="predicted"/>
<dbReference type="AlphaFoldDB" id="A0A0D2H467"/>
<dbReference type="OrthoDB" id="3595619at2759"/>
<reference evidence="2 3" key="1">
    <citation type="submission" date="2015-01" db="EMBL/GenBank/DDBJ databases">
        <title>The Genome Sequence of Rhinocladiella mackenzie CBS 650.93.</title>
        <authorList>
            <consortium name="The Broad Institute Genomics Platform"/>
            <person name="Cuomo C."/>
            <person name="de Hoog S."/>
            <person name="Gorbushina A."/>
            <person name="Stielow B."/>
            <person name="Teixiera M."/>
            <person name="Abouelleil A."/>
            <person name="Chapman S.B."/>
            <person name="Priest M."/>
            <person name="Young S.K."/>
            <person name="Wortman J."/>
            <person name="Nusbaum C."/>
            <person name="Birren B."/>
        </authorList>
    </citation>
    <scope>NUCLEOTIDE SEQUENCE [LARGE SCALE GENOMIC DNA]</scope>
    <source>
        <strain evidence="2 3">CBS 650.93</strain>
    </source>
</reference>
<feature type="compositionally biased region" description="Low complexity" evidence="1">
    <location>
        <begin position="335"/>
        <end position="349"/>
    </location>
</feature>
<dbReference type="Proteomes" id="UP000053617">
    <property type="component" value="Unassembled WGS sequence"/>
</dbReference>
<accession>A0A0D2H467</accession>
<organism evidence="2 3">
    <name type="scientific">Rhinocladiella mackenziei CBS 650.93</name>
    <dbReference type="NCBI Taxonomy" id="1442369"/>
    <lineage>
        <taxon>Eukaryota</taxon>
        <taxon>Fungi</taxon>
        <taxon>Dikarya</taxon>
        <taxon>Ascomycota</taxon>
        <taxon>Pezizomycotina</taxon>
        <taxon>Eurotiomycetes</taxon>
        <taxon>Chaetothyriomycetidae</taxon>
        <taxon>Chaetothyriales</taxon>
        <taxon>Herpotrichiellaceae</taxon>
        <taxon>Rhinocladiella</taxon>
    </lineage>
</organism>
<dbReference type="GeneID" id="25294151"/>
<feature type="region of interest" description="Disordered" evidence="1">
    <location>
        <begin position="273"/>
        <end position="315"/>
    </location>
</feature>
<dbReference type="RefSeq" id="XP_013272344.1">
    <property type="nucleotide sequence ID" value="XM_013416890.1"/>
</dbReference>